<reference evidence="4" key="1">
    <citation type="submission" date="2022-01" db="EMBL/GenBank/DDBJ databases">
        <authorList>
            <person name="King R."/>
        </authorList>
    </citation>
    <scope>NUCLEOTIDE SEQUENCE</scope>
</reference>
<organism evidence="4 5">
    <name type="scientific">Nezara viridula</name>
    <name type="common">Southern green stink bug</name>
    <name type="synonym">Cimex viridulus</name>
    <dbReference type="NCBI Taxonomy" id="85310"/>
    <lineage>
        <taxon>Eukaryota</taxon>
        <taxon>Metazoa</taxon>
        <taxon>Ecdysozoa</taxon>
        <taxon>Arthropoda</taxon>
        <taxon>Hexapoda</taxon>
        <taxon>Insecta</taxon>
        <taxon>Pterygota</taxon>
        <taxon>Neoptera</taxon>
        <taxon>Paraneoptera</taxon>
        <taxon>Hemiptera</taxon>
        <taxon>Heteroptera</taxon>
        <taxon>Panheteroptera</taxon>
        <taxon>Pentatomomorpha</taxon>
        <taxon>Pentatomoidea</taxon>
        <taxon>Pentatomidae</taxon>
        <taxon>Pentatominae</taxon>
        <taxon>Nezara</taxon>
    </lineage>
</organism>
<dbReference type="AlphaFoldDB" id="A0A9P0MS28"/>
<evidence type="ECO:0000256" key="2">
    <source>
        <dbReference type="ARBA" id="ARBA00023002"/>
    </source>
</evidence>
<keyword evidence="2" id="KW-0560">Oxidoreductase</keyword>
<dbReference type="InterPro" id="IPR002347">
    <property type="entry name" value="SDR_fam"/>
</dbReference>
<gene>
    <name evidence="4" type="ORF">NEZAVI_LOCUS13407</name>
</gene>
<dbReference type="InterPro" id="IPR036291">
    <property type="entry name" value="NAD(P)-bd_dom_sf"/>
</dbReference>
<dbReference type="PRINTS" id="PR00081">
    <property type="entry name" value="GDHRDH"/>
</dbReference>
<dbReference type="PANTHER" id="PTHR43115:SF4">
    <property type="entry name" value="DEHYDROGENASE_REDUCTASE SDR FAMILY MEMBER 11"/>
    <property type="match status" value="1"/>
</dbReference>
<accession>A0A9P0MS28</accession>
<dbReference type="OrthoDB" id="1933717at2759"/>
<evidence type="ECO:0000256" key="1">
    <source>
        <dbReference type="ARBA" id="ARBA00006484"/>
    </source>
</evidence>
<proteinExistence type="inferred from homology"/>
<dbReference type="EMBL" id="OV725082">
    <property type="protein sequence ID" value="CAH1405128.1"/>
    <property type="molecule type" value="Genomic_DNA"/>
</dbReference>
<evidence type="ECO:0000256" key="3">
    <source>
        <dbReference type="RuleBase" id="RU000363"/>
    </source>
</evidence>
<name>A0A9P0MS28_NEZVI</name>
<dbReference type="Proteomes" id="UP001152798">
    <property type="component" value="Chromosome 6"/>
</dbReference>
<dbReference type="PANTHER" id="PTHR43115">
    <property type="entry name" value="DEHYDROGENASE/REDUCTASE SDR FAMILY MEMBER 11"/>
    <property type="match status" value="1"/>
</dbReference>
<evidence type="ECO:0000313" key="4">
    <source>
        <dbReference type="EMBL" id="CAH1405128.1"/>
    </source>
</evidence>
<comment type="similarity">
    <text evidence="1 3">Belongs to the short-chain dehydrogenases/reductases (SDR) family.</text>
</comment>
<dbReference type="Pfam" id="PF00106">
    <property type="entry name" value="adh_short"/>
    <property type="match status" value="1"/>
</dbReference>
<protein>
    <submittedName>
        <fullName evidence="4">Uncharacterized protein</fullName>
    </submittedName>
</protein>
<dbReference type="PRINTS" id="PR00080">
    <property type="entry name" value="SDRFAMILY"/>
</dbReference>
<keyword evidence="5" id="KW-1185">Reference proteome</keyword>
<dbReference type="SUPFAM" id="SSF51735">
    <property type="entry name" value="NAD(P)-binding Rossmann-fold domains"/>
    <property type="match status" value="1"/>
</dbReference>
<dbReference type="Gene3D" id="3.40.50.720">
    <property type="entry name" value="NAD(P)-binding Rossmann-like Domain"/>
    <property type="match status" value="1"/>
</dbReference>
<dbReference type="PROSITE" id="PS00061">
    <property type="entry name" value="ADH_SHORT"/>
    <property type="match status" value="1"/>
</dbReference>
<sequence length="253" mass="27904">MFRWAGKVALVTGASSGIGASIVKDLAKQGVITVAVARRLDRIQELANEVKSEPGKVYPLKADLTNEQDIVNAFDWVEKTLKKPVHVLVNNAGVSVLRNTIDAKMDEWKKMFDTNVYAVGICIREQLKSMKNHNVNDGHIINICSIVGHRIIDFPGFYVYTATKHAVKVITEGVRQELLKEQSHTKVTSISPGYVATELFDQAGEYSAASEEALNTLSHLQSSDISNAVIYALSLPQNVRIHELTIQATGEKF</sequence>
<evidence type="ECO:0000313" key="5">
    <source>
        <dbReference type="Proteomes" id="UP001152798"/>
    </source>
</evidence>
<dbReference type="InterPro" id="IPR020904">
    <property type="entry name" value="Sc_DH/Rdtase_CS"/>
</dbReference>
<dbReference type="GO" id="GO:0016616">
    <property type="term" value="F:oxidoreductase activity, acting on the CH-OH group of donors, NAD or NADP as acceptor"/>
    <property type="evidence" value="ECO:0007669"/>
    <property type="project" value="UniProtKB-ARBA"/>
</dbReference>
<dbReference type="FunFam" id="3.40.50.720:FF:000047">
    <property type="entry name" value="NADP-dependent L-serine/L-allo-threonine dehydrogenase"/>
    <property type="match status" value="1"/>
</dbReference>